<evidence type="ECO:0000259" key="1">
    <source>
        <dbReference type="Pfam" id="PF07045"/>
    </source>
</evidence>
<dbReference type="RefSeq" id="WP_322543496.1">
    <property type="nucleotide sequence ID" value="NZ_JAOBTT010000001.1"/>
</dbReference>
<protein>
    <submittedName>
        <fullName evidence="2">DUF1330 domain-containing protein</fullName>
    </submittedName>
</protein>
<dbReference type="PANTHER" id="PTHR41521:SF4">
    <property type="entry name" value="BLR0684 PROTEIN"/>
    <property type="match status" value="1"/>
</dbReference>
<evidence type="ECO:0000313" key="2">
    <source>
        <dbReference type="EMBL" id="MDZ7279701.1"/>
    </source>
</evidence>
<dbReference type="Gene3D" id="3.30.70.100">
    <property type="match status" value="1"/>
</dbReference>
<feature type="domain" description="DUF1330" evidence="1">
    <location>
        <begin position="3"/>
        <end position="95"/>
    </location>
</feature>
<dbReference type="Proteomes" id="UP001288620">
    <property type="component" value="Unassembled WGS sequence"/>
</dbReference>
<name>A0ABU5LIZ3_9GAMM</name>
<dbReference type="InterPro" id="IPR011008">
    <property type="entry name" value="Dimeric_a/b-barrel"/>
</dbReference>
<proteinExistence type="predicted"/>
<dbReference type="SUPFAM" id="SSF54909">
    <property type="entry name" value="Dimeric alpha+beta barrel"/>
    <property type="match status" value="1"/>
</dbReference>
<keyword evidence="3" id="KW-1185">Reference proteome</keyword>
<reference evidence="3" key="1">
    <citation type="submission" date="2023-07" db="EMBL/GenBank/DDBJ databases">
        <title>Structural and functional analysis of rice phyllospheric bacteria for their antimicrobial properties and defense elicitation against blast disease.</title>
        <authorList>
            <person name="Sahu K.P."/>
            <person name="Asharani P."/>
            <person name="Kumar M."/>
            <person name="Reddy B."/>
            <person name="Kumar A."/>
        </authorList>
    </citation>
    <scope>NUCLEOTIDE SEQUENCE [LARGE SCALE GENOMIC DNA]</scope>
    <source>
        <strain evidence="3">OsEp_Plm_30P10</strain>
    </source>
</reference>
<dbReference type="PANTHER" id="PTHR41521">
    <property type="match status" value="1"/>
</dbReference>
<organism evidence="2 3">
    <name type="scientific">Pantoea eucrina</name>
    <dbReference type="NCBI Taxonomy" id="472693"/>
    <lineage>
        <taxon>Bacteria</taxon>
        <taxon>Pseudomonadati</taxon>
        <taxon>Pseudomonadota</taxon>
        <taxon>Gammaproteobacteria</taxon>
        <taxon>Enterobacterales</taxon>
        <taxon>Erwiniaceae</taxon>
        <taxon>Pantoea</taxon>
    </lineage>
</organism>
<evidence type="ECO:0000313" key="3">
    <source>
        <dbReference type="Proteomes" id="UP001288620"/>
    </source>
</evidence>
<gene>
    <name evidence="2" type="ORF">N4G40_15715</name>
</gene>
<accession>A0ABU5LIZ3</accession>
<comment type="caution">
    <text evidence="2">The sequence shown here is derived from an EMBL/GenBank/DDBJ whole genome shotgun (WGS) entry which is preliminary data.</text>
</comment>
<dbReference type="EMBL" id="JAOBTT010000001">
    <property type="protein sequence ID" value="MDZ7279701.1"/>
    <property type="molecule type" value="Genomic_DNA"/>
</dbReference>
<dbReference type="Pfam" id="PF07045">
    <property type="entry name" value="DUF1330"/>
    <property type="match status" value="1"/>
</dbReference>
<sequence length="95" mass="10526">MPAYMVMIKDETLDKDELATYSQKAGAARGDHPLTPLAFYGDMEVLEGRDAEGVVLLEFPDVDAAKAWYHSPAYQEAKAHRLKGANYRVILVKGV</sequence>
<dbReference type="InterPro" id="IPR010753">
    <property type="entry name" value="DUF1330"/>
</dbReference>